<dbReference type="GO" id="GO:0016020">
    <property type="term" value="C:membrane"/>
    <property type="evidence" value="ECO:0007669"/>
    <property type="project" value="UniProtKB-SubCell"/>
</dbReference>
<accession>A0A6A7G5P5</accession>
<feature type="compositionally biased region" description="Low complexity" evidence="8">
    <location>
        <begin position="379"/>
        <end position="404"/>
    </location>
</feature>
<feature type="transmembrane region" description="Helical" evidence="9">
    <location>
        <begin position="902"/>
        <end position="921"/>
    </location>
</feature>
<name>A0A6A7G5P5_9CRUS</name>
<feature type="transmembrane region" description="Helical" evidence="9">
    <location>
        <begin position="863"/>
        <end position="882"/>
    </location>
</feature>
<organism evidence="11">
    <name type="scientific">Hirondellea gigas</name>
    <dbReference type="NCBI Taxonomy" id="1518452"/>
    <lineage>
        <taxon>Eukaryota</taxon>
        <taxon>Metazoa</taxon>
        <taxon>Ecdysozoa</taxon>
        <taxon>Arthropoda</taxon>
        <taxon>Crustacea</taxon>
        <taxon>Multicrustacea</taxon>
        <taxon>Malacostraca</taxon>
        <taxon>Eumalacostraca</taxon>
        <taxon>Peracarida</taxon>
        <taxon>Amphipoda</taxon>
        <taxon>Amphilochidea</taxon>
        <taxon>Lysianassida</taxon>
        <taxon>Lysianassidira</taxon>
        <taxon>Lysianassoidea</taxon>
        <taxon>Lysianassidae</taxon>
        <taxon>Hirondellea</taxon>
    </lineage>
</organism>
<dbReference type="SUPFAM" id="SSF52266">
    <property type="entry name" value="SGNH hydrolase"/>
    <property type="match status" value="1"/>
</dbReference>
<feature type="transmembrane region" description="Helical" evidence="9">
    <location>
        <begin position="829"/>
        <end position="851"/>
    </location>
</feature>
<feature type="transmembrane region" description="Helical" evidence="9">
    <location>
        <begin position="636"/>
        <end position="659"/>
    </location>
</feature>
<evidence type="ECO:0000256" key="6">
    <source>
        <dbReference type="ARBA" id="ARBA00023136"/>
    </source>
</evidence>
<feature type="transmembrane region" description="Helical" evidence="9">
    <location>
        <begin position="737"/>
        <end position="756"/>
    </location>
</feature>
<feature type="transmembrane region" description="Helical" evidence="9">
    <location>
        <begin position="518"/>
        <end position="538"/>
    </location>
</feature>
<dbReference type="PANTHER" id="PTHR13533">
    <property type="entry name" value="N-ACETYLNEURAMINATE 9-O-ACETYLTRANSFERASE"/>
    <property type="match status" value="1"/>
</dbReference>
<evidence type="ECO:0000256" key="7">
    <source>
        <dbReference type="ARBA" id="ARBA00023180"/>
    </source>
</evidence>
<comment type="subcellular location">
    <subcellularLocation>
        <location evidence="1">Membrane</location>
        <topology evidence="1">Multi-pass membrane protein</topology>
    </subcellularLocation>
</comment>
<feature type="transmembrane region" description="Helical" evidence="9">
    <location>
        <begin position="584"/>
        <end position="603"/>
    </location>
</feature>
<keyword evidence="7" id="KW-0325">Glycoprotein</keyword>
<feature type="transmembrane region" description="Helical" evidence="9">
    <location>
        <begin position="20"/>
        <end position="39"/>
    </location>
</feature>
<feature type="transmembrane region" description="Helical" evidence="9">
    <location>
        <begin position="488"/>
        <end position="506"/>
    </location>
</feature>
<evidence type="ECO:0000256" key="2">
    <source>
        <dbReference type="ARBA" id="ARBA00010666"/>
    </source>
</evidence>
<feature type="region of interest" description="Disordered" evidence="8">
    <location>
        <begin position="373"/>
        <end position="404"/>
    </location>
</feature>
<keyword evidence="6 9" id="KW-0472">Membrane</keyword>
<feature type="transmembrane region" description="Helical" evidence="9">
    <location>
        <begin position="800"/>
        <end position="817"/>
    </location>
</feature>
<evidence type="ECO:0000256" key="5">
    <source>
        <dbReference type="ARBA" id="ARBA00022989"/>
    </source>
</evidence>
<dbReference type="GO" id="GO:0016740">
    <property type="term" value="F:transferase activity"/>
    <property type="evidence" value="ECO:0007669"/>
    <property type="project" value="UniProtKB-KW"/>
</dbReference>
<feature type="transmembrane region" description="Helical" evidence="9">
    <location>
        <begin position="679"/>
        <end position="703"/>
    </location>
</feature>
<feature type="region of interest" description="Disordered" evidence="8">
    <location>
        <begin position="434"/>
        <end position="470"/>
    </location>
</feature>
<dbReference type="GO" id="GO:0005975">
    <property type="term" value="P:carbohydrate metabolic process"/>
    <property type="evidence" value="ECO:0007669"/>
    <property type="project" value="UniProtKB-ARBA"/>
</dbReference>
<keyword evidence="4 9" id="KW-0812">Transmembrane</keyword>
<protein>
    <submittedName>
        <fullName evidence="11">CAS1 domain-containing protein 1-like</fullName>
    </submittedName>
</protein>
<evidence type="ECO:0000256" key="8">
    <source>
        <dbReference type="SAM" id="MobiDB-lite"/>
    </source>
</evidence>
<feature type="transmembrane region" description="Helical" evidence="9">
    <location>
        <begin position="768"/>
        <end position="788"/>
    </location>
</feature>
<feature type="domain" description="Cas1p 10 TM acyl transferase" evidence="10">
    <location>
        <begin position="463"/>
        <end position="905"/>
    </location>
</feature>
<dbReference type="AlphaFoldDB" id="A0A6A7G5P5"/>
<comment type="similarity">
    <text evidence="2">Belongs to the PC-esterase family. CASD1 subfamily.</text>
</comment>
<evidence type="ECO:0000313" key="11">
    <source>
        <dbReference type="EMBL" id="LAC25749.1"/>
    </source>
</evidence>
<evidence type="ECO:0000256" key="1">
    <source>
        <dbReference type="ARBA" id="ARBA00004141"/>
    </source>
</evidence>
<keyword evidence="5 9" id="KW-1133">Transmembrane helix</keyword>
<evidence type="ECO:0000256" key="4">
    <source>
        <dbReference type="ARBA" id="ARBA00022692"/>
    </source>
</evidence>
<evidence type="ECO:0000259" key="10">
    <source>
        <dbReference type="Pfam" id="PF07779"/>
    </source>
</evidence>
<dbReference type="PANTHER" id="PTHR13533:SF1">
    <property type="entry name" value="N-ACETYLNEURAMINATE 9-O-ACETYLTRANSFERASE"/>
    <property type="match status" value="1"/>
</dbReference>
<dbReference type="Pfam" id="PF07779">
    <property type="entry name" value="Cas1_AcylT"/>
    <property type="match status" value="1"/>
</dbReference>
<proteinExistence type="evidence at transcript level"/>
<keyword evidence="3" id="KW-0808">Transferase</keyword>
<sequence>MQLPPLDSVHTFFNFKIAKIIATFLVFCFIVYHGILHAIDGGDSCYRLLSKGRFQGSNMWQPYGCMTHTYSTEDSRRCIRYVAFLKQDNRIAFVGDSRIRQLYYALVRQIAVSALTEEELPTGKDVYHSDMHYEEPELRLRIDFYWRTTIDSNVLSLIDKWKSPLGAAPSLVVLGSGLHYIKVFNDSLDALQDYTNNVMLLAQNVEGLQAGSHVLWMLQEPVLAERLVPHKAHITNTLIDQYNRAAMQVLSGSRVLVWSSARLIAQGSLLDFADGIHAGEATITYYIQILLNLYCNNYLNFDDGSCCNTREGFTTTQITSFVALCTCSVLMICLSLKQWLTATQRQEQQQQQQQQQQCEQYNEASGITALLSRGHQSMPSGDSDVSSTGSNSSPSHYQQQIQEQQQHDKIYHNHYVKTSTSNSVVNGSISNNTSSNIVSEGSSSSNSSSRLSSEYGELKELSTEEQIQQKEQTAKQQQLAFSQPSLQTILRALGKLGLIMGYFFLCDRTGMFMKENKYFSQLNFWFPIGYMLALGLFFTEDTSHTRLLHRDMTDEWKGWMQLVILVYHMTGSSQQLSIYLHVRILVSAYLFLTGFGHFSYAWTGRDMGLVRFCQIMFRINFLTILLCLVMNRPYQFYYFVPLVSFWYTILYITLVLPPVLLKPRANNSHLATNAPTVNYLYSIVKFVGLAGFVTVLFLSEVFFEKVFVLRPWKALFVTTDDDIHEWWFRWQLDRHSMLYGAVFALLYRAGLQYGLLDDTSGSNLVTGRLAGLLSLLAVGCVGSYTVLARFCGNKRDCNQVHPYVVWIPILGYIILRNQVGLLRTRFSSFFAWFGRISLELFVCQYHIWLAADTHGVLVLIPSYPVANVLVTSFIFLCVAQEIHEITNVLLPFFVPNHSWKAVRNLSIFLFLLLALAIHDGIF</sequence>
<dbReference type="GO" id="GO:0005794">
    <property type="term" value="C:Golgi apparatus"/>
    <property type="evidence" value="ECO:0007669"/>
    <property type="project" value="UniProtKB-ARBA"/>
</dbReference>
<reference evidence="11" key="1">
    <citation type="submission" date="2017-11" db="EMBL/GenBank/DDBJ databases">
        <title>The sensing device of the deep-sea amphipod.</title>
        <authorList>
            <person name="Kobayashi H."/>
            <person name="Nagahama T."/>
            <person name="Arai W."/>
            <person name="Sasagawa Y."/>
            <person name="Umeda M."/>
            <person name="Hayashi T."/>
            <person name="Nikaido I."/>
            <person name="Watanabe H."/>
            <person name="Oguri K."/>
            <person name="Kitazato H."/>
            <person name="Fujioka K."/>
            <person name="Kido Y."/>
            <person name="Takami H."/>
        </authorList>
    </citation>
    <scope>NUCLEOTIDE SEQUENCE</scope>
    <source>
        <tissue evidence="11">Whole body</tissue>
    </source>
</reference>
<feature type="transmembrane region" description="Helical" evidence="9">
    <location>
        <begin position="609"/>
        <end position="629"/>
    </location>
</feature>
<evidence type="ECO:0000256" key="9">
    <source>
        <dbReference type="SAM" id="Phobius"/>
    </source>
</evidence>
<evidence type="ECO:0000256" key="3">
    <source>
        <dbReference type="ARBA" id="ARBA00022679"/>
    </source>
</evidence>
<dbReference type="EMBL" id="IACT01006622">
    <property type="protein sequence ID" value="LAC25749.1"/>
    <property type="molecule type" value="mRNA"/>
</dbReference>
<dbReference type="InterPro" id="IPR012419">
    <property type="entry name" value="Cas1_AcylTrans_dom"/>
</dbReference>
<feature type="compositionally biased region" description="Low complexity" evidence="8">
    <location>
        <begin position="434"/>
        <end position="453"/>
    </location>
</feature>